<dbReference type="RefSeq" id="WP_098824179.1">
    <property type="nucleotide sequence ID" value="NZ_BCMJ01000003.1"/>
</dbReference>
<comment type="caution">
    <text evidence="1">The sequence shown here is derived from an EMBL/GenBank/DDBJ whole genome shotgun (WGS) entry which is preliminary data.</text>
</comment>
<dbReference type="EMBL" id="BCMJ01000003">
    <property type="protein sequence ID" value="GAX07818.1"/>
    <property type="molecule type" value="Genomic_DNA"/>
</dbReference>
<accession>A0A1Z5J219</accession>
<organism evidence="1 2">
    <name type="scientific">Secundilactobacillus silagincola</name>
    <dbReference type="NCBI Taxonomy" id="1714681"/>
    <lineage>
        <taxon>Bacteria</taxon>
        <taxon>Bacillati</taxon>
        <taxon>Bacillota</taxon>
        <taxon>Bacilli</taxon>
        <taxon>Lactobacillales</taxon>
        <taxon>Lactobacillaceae</taxon>
        <taxon>Secundilactobacillus</taxon>
    </lineage>
</organism>
<dbReference type="AlphaFoldDB" id="A0A1Z5J219"/>
<gene>
    <name evidence="1" type="ORF">IWT5_00969</name>
</gene>
<keyword evidence="2" id="KW-1185">Reference proteome</keyword>
<dbReference type="Proteomes" id="UP000223370">
    <property type="component" value="Unassembled WGS sequence"/>
</dbReference>
<evidence type="ECO:0000313" key="1">
    <source>
        <dbReference type="EMBL" id="GAX07818.1"/>
    </source>
</evidence>
<name>A0A1Z5J219_9LACO</name>
<proteinExistence type="predicted"/>
<protein>
    <submittedName>
        <fullName evidence="1">Uncharacterized protein</fullName>
    </submittedName>
</protein>
<sequence length="135" mass="15031">MAFQTHYNFGGAKTHNGGSKSAAKKALKQFWQYIQGQGAQLSDPITVSQISSMQRNLLSYGSRMVNSYRVSGGAYDTTLTQYVTDCCGYLDQFITSDTAHLADGSLPDNRQAFMVKFEHQVNQLIRRYETAITKG</sequence>
<evidence type="ECO:0000313" key="2">
    <source>
        <dbReference type="Proteomes" id="UP000223370"/>
    </source>
</evidence>
<reference evidence="1 2" key="1">
    <citation type="submission" date="2015-11" db="EMBL/GenBank/DDBJ databases">
        <title>Draft genome sequences of new species of the genus Lactobacillus isolated from orchardgrass silage.</title>
        <authorList>
            <person name="Tohno M."/>
            <person name="Tanizawa Y."/>
            <person name="Arita M."/>
        </authorList>
    </citation>
    <scope>NUCLEOTIDE SEQUENCE [LARGE SCALE GENOMIC DNA]</scope>
    <source>
        <strain evidence="1 2">IWT5</strain>
    </source>
</reference>
<dbReference type="OrthoDB" id="2294077at2"/>